<dbReference type="EMBL" id="CM056810">
    <property type="protein sequence ID" value="KAJ8643041.1"/>
    <property type="molecule type" value="Genomic_DNA"/>
</dbReference>
<gene>
    <name evidence="1" type="ORF">MRB53_004789</name>
</gene>
<proteinExistence type="predicted"/>
<name>A0ACC2MCC5_PERAE</name>
<sequence>MGDQEELETTTGALLSMERVREEMRKRKRKKIRGGCNSFFYLHFLPVYRILFHEKDGSDSGSCVKLATDLVIEQSVD</sequence>
<organism evidence="1 2">
    <name type="scientific">Persea americana</name>
    <name type="common">Avocado</name>
    <dbReference type="NCBI Taxonomy" id="3435"/>
    <lineage>
        <taxon>Eukaryota</taxon>
        <taxon>Viridiplantae</taxon>
        <taxon>Streptophyta</taxon>
        <taxon>Embryophyta</taxon>
        <taxon>Tracheophyta</taxon>
        <taxon>Spermatophyta</taxon>
        <taxon>Magnoliopsida</taxon>
        <taxon>Magnoliidae</taxon>
        <taxon>Laurales</taxon>
        <taxon>Lauraceae</taxon>
        <taxon>Persea</taxon>
    </lineage>
</organism>
<keyword evidence="2" id="KW-1185">Reference proteome</keyword>
<dbReference type="Proteomes" id="UP001234297">
    <property type="component" value="Chromosome 2"/>
</dbReference>
<comment type="caution">
    <text evidence="1">The sequence shown here is derived from an EMBL/GenBank/DDBJ whole genome shotgun (WGS) entry which is preliminary data.</text>
</comment>
<accession>A0ACC2MCC5</accession>
<evidence type="ECO:0000313" key="2">
    <source>
        <dbReference type="Proteomes" id="UP001234297"/>
    </source>
</evidence>
<reference evidence="1 2" key="1">
    <citation type="journal article" date="2022" name="Hortic Res">
        <title>A haplotype resolved chromosomal level avocado genome allows analysis of novel avocado genes.</title>
        <authorList>
            <person name="Nath O."/>
            <person name="Fletcher S.J."/>
            <person name="Hayward A."/>
            <person name="Shaw L.M."/>
            <person name="Masouleh A.K."/>
            <person name="Furtado A."/>
            <person name="Henry R.J."/>
            <person name="Mitter N."/>
        </authorList>
    </citation>
    <scope>NUCLEOTIDE SEQUENCE [LARGE SCALE GENOMIC DNA]</scope>
    <source>
        <strain evidence="2">cv. Hass</strain>
    </source>
</reference>
<evidence type="ECO:0000313" key="1">
    <source>
        <dbReference type="EMBL" id="KAJ8643041.1"/>
    </source>
</evidence>
<protein>
    <submittedName>
        <fullName evidence="1">Uncharacterized protein</fullName>
    </submittedName>
</protein>